<keyword evidence="8 14" id="KW-0812">Transmembrane</keyword>
<feature type="transmembrane region" description="Helical" evidence="14">
    <location>
        <begin position="391"/>
        <end position="408"/>
    </location>
</feature>
<feature type="transmembrane region" description="Helical" evidence="14">
    <location>
        <begin position="179"/>
        <end position="195"/>
    </location>
</feature>
<evidence type="ECO:0000256" key="14">
    <source>
        <dbReference type="SAM" id="Phobius"/>
    </source>
</evidence>
<reference evidence="16" key="1">
    <citation type="journal article" date="2020" name="mSystems">
        <title>Genome- and Community-Level Interaction Insights into Carbon Utilization and Element Cycling Functions of Hydrothermarchaeota in Hydrothermal Sediment.</title>
        <authorList>
            <person name="Zhou Z."/>
            <person name="Liu Y."/>
            <person name="Xu W."/>
            <person name="Pan J."/>
            <person name="Luo Z.H."/>
            <person name="Li M."/>
        </authorList>
    </citation>
    <scope>NUCLEOTIDE SEQUENCE [LARGE SCALE GENOMIC DNA]</scope>
    <source>
        <strain evidence="16">HyVt-483</strain>
    </source>
</reference>
<dbReference type="AlphaFoldDB" id="A0A7C3H4I9"/>
<comment type="cofactor">
    <cofactor evidence="1">
        <name>Mn(2+)</name>
        <dbReference type="ChEBI" id="CHEBI:29035"/>
    </cofactor>
</comment>
<dbReference type="UniPathway" id="UPA00378"/>
<dbReference type="InterPro" id="IPR003674">
    <property type="entry name" value="Oligo_trans_STT3"/>
</dbReference>
<feature type="transmembrane region" description="Helical" evidence="14">
    <location>
        <begin position="247"/>
        <end position="262"/>
    </location>
</feature>
<organism evidence="16">
    <name type="scientific">Thermosulfurimonas dismutans</name>
    <dbReference type="NCBI Taxonomy" id="999894"/>
    <lineage>
        <taxon>Bacteria</taxon>
        <taxon>Pseudomonadati</taxon>
        <taxon>Thermodesulfobacteriota</taxon>
        <taxon>Thermodesulfobacteria</taxon>
        <taxon>Thermodesulfobacteriales</taxon>
        <taxon>Thermodesulfobacteriaceae</taxon>
        <taxon>Thermosulfurimonas</taxon>
    </lineage>
</organism>
<keyword evidence="6" id="KW-0328">Glycosyltransferase</keyword>
<proteinExistence type="inferred from homology"/>
<comment type="subcellular location">
    <subcellularLocation>
        <location evidence="3">Endomembrane system</location>
        <topology evidence="3">Multi-pass membrane protein</topology>
    </subcellularLocation>
</comment>
<keyword evidence="12 14" id="KW-0472">Membrane</keyword>
<feature type="transmembrane region" description="Helical" evidence="14">
    <location>
        <begin position="12"/>
        <end position="34"/>
    </location>
</feature>
<feature type="transmembrane region" description="Helical" evidence="14">
    <location>
        <begin position="148"/>
        <end position="167"/>
    </location>
</feature>
<feature type="transmembrane region" description="Helical" evidence="14">
    <location>
        <begin position="215"/>
        <end position="235"/>
    </location>
</feature>
<dbReference type="GO" id="GO:0012505">
    <property type="term" value="C:endomembrane system"/>
    <property type="evidence" value="ECO:0007669"/>
    <property type="project" value="UniProtKB-SubCell"/>
</dbReference>
<dbReference type="GO" id="GO:0046872">
    <property type="term" value="F:metal ion binding"/>
    <property type="evidence" value="ECO:0007669"/>
    <property type="project" value="UniProtKB-KW"/>
</dbReference>
<name>A0A7C3H4I9_9BACT</name>
<keyword evidence="7" id="KW-0808">Transferase</keyword>
<protein>
    <recommendedName>
        <fullName evidence="15">STT3/PglB/AglB core domain-containing protein</fullName>
    </recommendedName>
</protein>
<evidence type="ECO:0000313" key="16">
    <source>
        <dbReference type="EMBL" id="HFC97805.1"/>
    </source>
</evidence>
<evidence type="ECO:0000256" key="9">
    <source>
        <dbReference type="ARBA" id="ARBA00022723"/>
    </source>
</evidence>
<evidence type="ECO:0000256" key="1">
    <source>
        <dbReference type="ARBA" id="ARBA00001936"/>
    </source>
</evidence>
<feature type="transmembrane region" description="Helical" evidence="14">
    <location>
        <begin position="338"/>
        <end position="356"/>
    </location>
</feature>
<comment type="pathway">
    <text evidence="4">Protein modification; protein glycosylation.</text>
</comment>
<evidence type="ECO:0000259" key="15">
    <source>
        <dbReference type="Pfam" id="PF21436"/>
    </source>
</evidence>
<evidence type="ECO:0000256" key="8">
    <source>
        <dbReference type="ARBA" id="ARBA00022692"/>
    </source>
</evidence>
<dbReference type="Pfam" id="PF21436">
    <property type="entry name" value="STT3-PglB_core"/>
    <property type="match status" value="1"/>
</dbReference>
<dbReference type="InterPro" id="IPR048999">
    <property type="entry name" value="STT3-PglB_core"/>
</dbReference>
<feature type="transmembrane region" description="Helical" evidence="14">
    <location>
        <begin position="362"/>
        <end position="379"/>
    </location>
</feature>
<evidence type="ECO:0000256" key="6">
    <source>
        <dbReference type="ARBA" id="ARBA00022676"/>
    </source>
</evidence>
<evidence type="ECO:0000256" key="3">
    <source>
        <dbReference type="ARBA" id="ARBA00004127"/>
    </source>
</evidence>
<comment type="cofactor">
    <cofactor evidence="2">
        <name>Mg(2+)</name>
        <dbReference type="ChEBI" id="CHEBI:18420"/>
    </cofactor>
</comment>
<feature type="domain" description="STT3/PglB/AglB core" evidence="15">
    <location>
        <begin position="442"/>
        <end position="496"/>
    </location>
</feature>
<dbReference type="EMBL" id="DRMH01000066">
    <property type="protein sequence ID" value="HFC97805.1"/>
    <property type="molecule type" value="Genomic_DNA"/>
</dbReference>
<evidence type="ECO:0000256" key="12">
    <source>
        <dbReference type="ARBA" id="ARBA00023136"/>
    </source>
</evidence>
<comment type="caution">
    <text evidence="16">The sequence shown here is derived from an EMBL/GenBank/DDBJ whole genome shotgun (WGS) entry which is preliminary data.</text>
</comment>
<keyword evidence="13" id="KW-0464">Manganese</keyword>
<evidence type="ECO:0000256" key="10">
    <source>
        <dbReference type="ARBA" id="ARBA00022842"/>
    </source>
</evidence>
<feature type="transmembrane region" description="Helical" evidence="14">
    <location>
        <begin position="313"/>
        <end position="333"/>
    </location>
</feature>
<evidence type="ECO:0000256" key="13">
    <source>
        <dbReference type="ARBA" id="ARBA00023211"/>
    </source>
</evidence>
<comment type="similarity">
    <text evidence="5">Belongs to the STT3 family.</text>
</comment>
<evidence type="ECO:0000256" key="4">
    <source>
        <dbReference type="ARBA" id="ARBA00004922"/>
    </source>
</evidence>
<dbReference type="Gene3D" id="3.40.1380.40">
    <property type="match status" value="1"/>
</dbReference>
<dbReference type="Proteomes" id="UP000886043">
    <property type="component" value="Unassembled WGS sequence"/>
</dbReference>
<dbReference type="GO" id="GO:0004576">
    <property type="term" value="F:oligosaccharyl transferase activity"/>
    <property type="evidence" value="ECO:0007669"/>
    <property type="project" value="InterPro"/>
</dbReference>
<sequence>MWPTNSARAREWTLRGIKILCLVLIALAGLQVRLDDQAIWKKRQNVWYLDRNRPIFASYDAFYFARMARDWQEGRYRSGKPDFYRAVPDSYLTDNITYPFPVPLMSFSAEKLSRVFGIPLERLDLYFTPILAVLFVLPLFLYLESLGYTAAGLLGGLVGVTALIYVIRTSIMRFDTDSLNLFFPFMVAWCLSMYFRSSRPRLWVSLASFFSFLYYWWYAHPHLILVNILLFAGLLRWERGCLEREDWLALAILVVPNLWYLWKSPVALGKQIYEYVVAVVRPEATGIFRDYPNIQQSISELQHFKNLSEVARLTLQNVPLFLLGLAGTVVLLVRERRALLFLWPYFLIGLLVFRAGNRFAMYLAPFVGVGVGFWMDLAFRQGRKRLRESTLHLLRLLGIVAVGIWILASQKSTFAYVATPKANAFVVRDMVKLSRILPPRAWIWSWWDYGYAFQYLSRRGTFVDGGHQLTPKTYYVARSFTTSSPREARNITAFIATEGLLGIKKRLKKGTTAAALTEAISRGELYRPPDHPVYWVFTQDLSPKYGWIGYFGSWDFRKHRGRYGFVWPLNPCREMPQKILVCQRGVRIDPITRRVFLGHREFPLRGIVYREARGVNQRLWGPEGMILEIVSSSYGRVFFLVDDPTFRSLFNQMYILRQYDPRYFRLVMDDFPFMVVYEVKF</sequence>
<dbReference type="PANTHER" id="PTHR13872:SF1">
    <property type="entry name" value="DOLICHYL-DIPHOSPHOOLIGOSACCHARIDE--PROTEIN GLYCOSYLTRANSFERASE SUBUNIT STT3B"/>
    <property type="match status" value="1"/>
</dbReference>
<keyword evidence="11 14" id="KW-1133">Transmembrane helix</keyword>
<gene>
    <name evidence="16" type="ORF">ENJ40_05035</name>
</gene>
<evidence type="ECO:0000256" key="7">
    <source>
        <dbReference type="ARBA" id="ARBA00022679"/>
    </source>
</evidence>
<accession>A0A7C3H4I9</accession>
<keyword evidence="9" id="KW-0479">Metal-binding</keyword>
<dbReference type="GO" id="GO:0016020">
    <property type="term" value="C:membrane"/>
    <property type="evidence" value="ECO:0007669"/>
    <property type="project" value="InterPro"/>
</dbReference>
<evidence type="ECO:0000256" key="2">
    <source>
        <dbReference type="ARBA" id="ARBA00001946"/>
    </source>
</evidence>
<keyword evidence="10" id="KW-0460">Magnesium</keyword>
<evidence type="ECO:0000256" key="5">
    <source>
        <dbReference type="ARBA" id="ARBA00010810"/>
    </source>
</evidence>
<evidence type="ECO:0000256" key="11">
    <source>
        <dbReference type="ARBA" id="ARBA00022989"/>
    </source>
</evidence>
<dbReference type="PANTHER" id="PTHR13872">
    <property type="entry name" value="DOLICHYL-DIPHOSPHOOLIGOSACCHARIDE--PROTEIN GLYCOSYLTRANSFERASE SUBUNIT"/>
    <property type="match status" value="1"/>
</dbReference>